<gene>
    <name evidence="1" type="ordered locus">CPS_2016</name>
</gene>
<dbReference type="EMBL" id="CP000083">
    <property type="protein sequence ID" value="AAZ28240.1"/>
    <property type="molecule type" value="Genomic_DNA"/>
</dbReference>
<sequence>MYKNIKKEHLINCENAPLSSNGSGDPSVRDYLNEVGKEVIRLTSLGIKLVNDFDYMDVLNDVPPQSVPTSLGLVNNVLNIVKDNNNIKDSLFTKLTLGITSPAHNLDSVLQNLVVLKNTDELFCMSFHHLGHAIGLYNKEVLQETYYRTGKKQVESGVLSNQQYMKDHWAAFKVTSIILREFYSKLENRGYKPNLVIDKIEILCLENGIMYPESREGKKFTRVIKVVLKGIFKGESIKGPAKKAYRSLSISDFSLNYTKYLKPYINTP</sequence>
<protein>
    <submittedName>
        <fullName evidence="1">Uncharacterized protein</fullName>
    </submittedName>
</protein>
<evidence type="ECO:0000313" key="2">
    <source>
        <dbReference type="Proteomes" id="UP000000547"/>
    </source>
</evidence>
<dbReference type="Proteomes" id="UP000000547">
    <property type="component" value="Chromosome"/>
</dbReference>
<dbReference type="RefSeq" id="WP_011042840.1">
    <property type="nucleotide sequence ID" value="NC_003910.7"/>
</dbReference>
<organism evidence="1 2">
    <name type="scientific">Colwellia psychrerythraea (strain 34H / ATCC BAA-681)</name>
    <name type="common">Vibrio psychroerythus</name>
    <dbReference type="NCBI Taxonomy" id="167879"/>
    <lineage>
        <taxon>Bacteria</taxon>
        <taxon>Pseudomonadati</taxon>
        <taxon>Pseudomonadota</taxon>
        <taxon>Gammaproteobacteria</taxon>
        <taxon>Alteromonadales</taxon>
        <taxon>Colwelliaceae</taxon>
        <taxon>Colwellia</taxon>
    </lineage>
</organism>
<dbReference type="STRING" id="167879.CPS_2016"/>
<dbReference type="KEGG" id="cps:CPS_2016"/>
<name>Q483M0_COLP3</name>
<proteinExistence type="predicted"/>
<accession>Q483M0</accession>
<dbReference type="HOGENOM" id="CLU_1037114_0_0_6"/>
<evidence type="ECO:0000313" key="1">
    <source>
        <dbReference type="EMBL" id="AAZ28240.1"/>
    </source>
</evidence>
<reference evidence="1" key="1">
    <citation type="journal article" date="2005" name="Proc. Natl. Acad. Sci. U.S.A.">
        <title>The psychrophilic lifestyle as revealed by the genome sequence of Colwellia psychrerythraea 34H through genomic and proteomic analyses.</title>
        <authorList>
            <person name="Methe B.A."/>
            <person name="Nelson K.E."/>
            <person name="Deming J.W."/>
            <person name="Momen B."/>
            <person name="Melamud E."/>
            <person name="Zhang X."/>
            <person name="Moult J."/>
            <person name="Madupu R."/>
            <person name="Nelson W.C."/>
            <person name="Dodson R.J."/>
            <person name="Brinkac L.M."/>
            <person name="Daugherty S.C."/>
            <person name="Durkin A.S."/>
            <person name="DeBoy R.T."/>
            <person name="Kolonay J.F."/>
            <person name="Sullivan S.A."/>
            <person name="Zhou L."/>
            <person name="Davidsen T.M."/>
            <person name="Wu M."/>
            <person name="Huston A.L."/>
            <person name="Lewis M."/>
            <person name="Weaver B."/>
            <person name="Weidman J.F."/>
            <person name="Khouri H."/>
            <person name="Utterback T.R."/>
            <person name="Feldblyum T.V."/>
            <person name="Fraser C.M."/>
        </authorList>
    </citation>
    <scope>NUCLEOTIDE SEQUENCE [LARGE SCALE GENOMIC DNA]</scope>
    <source>
        <strain evidence="1">34H</strain>
    </source>
</reference>
<dbReference type="AlphaFoldDB" id="Q483M0"/>